<dbReference type="PANTHER" id="PTHR36920">
    <property type="match status" value="1"/>
</dbReference>
<dbReference type="InterPro" id="IPR005618">
    <property type="entry name" value="OMPW"/>
</dbReference>
<dbReference type="EMBL" id="RBZU01000016">
    <property type="protein sequence ID" value="RKP45717.1"/>
    <property type="molecule type" value="Genomic_DNA"/>
</dbReference>
<comment type="subcellular location">
    <subcellularLocation>
        <location evidence="1">Cell outer membrane</location>
    </subcellularLocation>
</comment>
<name>A0A494X4S6_9BURK</name>
<proteinExistence type="predicted"/>
<dbReference type="AlphaFoldDB" id="A0A494X4S6"/>
<dbReference type="PANTHER" id="PTHR36920:SF1">
    <property type="entry name" value="OUTER MEMBRANE PROTEIN W"/>
    <property type="match status" value="1"/>
</dbReference>
<evidence type="ECO:0000256" key="1">
    <source>
        <dbReference type="ARBA" id="ARBA00004442"/>
    </source>
</evidence>
<dbReference type="InterPro" id="IPR011250">
    <property type="entry name" value="OMP/PagP_B-barrel"/>
</dbReference>
<protein>
    <submittedName>
        <fullName evidence="3">OmpW family protein</fullName>
    </submittedName>
</protein>
<sequence>MNYKIIAAGAMALACAGAAHAQSAGSFILSTGWFHLSPQDQSSPFTLVSRGGTTFNDPIANTGAAVSDADTIGFTGTYFVTDNIAVEGVMGVPPKFYLSGEGQLAAFGELGQVRQWSPTLLLKYYFGQATQRLRPYLGIGVSRVWFSDAQITNQSFISNVAILNGPTTVSVENKWAAVFNGGFTFQITDHWYAGWSLSYMPLKTTATLYTPQSQSLVGKLNSVSKADIKLNPIISYINVGYKF</sequence>
<evidence type="ECO:0000256" key="2">
    <source>
        <dbReference type="SAM" id="SignalP"/>
    </source>
</evidence>
<evidence type="ECO:0000313" key="4">
    <source>
        <dbReference type="Proteomes" id="UP000270342"/>
    </source>
</evidence>
<dbReference type="Proteomes" id="UP000270342">
    <property type="component" value="Unassembled WGS sequence"/>
</dbReference>
<feature type="signal peptide" evidence="2">
    <location>
        <begin position="1"/>
        <end position="21"/>
    </location>
</feature>
<dbReference type="GO" id="GO:0009279">
    <property type="term" value="C:cell outer membrane"/>
    <property type="evidence" value="ECO:0007669"/>
    <property type="project" value="UniProtKB-SubCell"/>
</dbReference>
<accession>A0A494X4S6</accession>
<comment type="caution">
    <text evidence="3">The sequence shown here is derived from an EMBL/GenBank/DDBJ whole genome shotgun (WGS) entry which is preliminary data.</text>
</comment>
<organism evidence="3 4">
    <name type="scientific">Pararobbsia silviterrae</name>
    <dbReference type="NCBI Taxonomy" id="1792498"/>
    <lineage>
        <taxon>Bacteria</taxon>
        <taxon>Pseudomonadati</taxon>
        <taxon>Pseudomonadota</taxon>
        <taxon>Betaproteobacteria</taxon>
        <taxon>Burkholderiales</taxon>
        <taxon>Burkholderiaceae</taxon>
        <taxon>Pararobbsia</taxon>
    </lineage>
</organism>
<dbReference type="GO" id="GO:0055085">
    <property type="term" value="P:transmembrane transport"/>
    <property type="evidence" value="ECO:0007669"/>
    <property type="project" value="TreeGrafter"/>
</dbReference>
<dbReference type="Pfam" id="PF03922">
    <property type="entry name" value="OmpW"/>
    <property type="match status" value="1"/>
</dbReference>
<keyword evidence="2" id="KW-0732">Signal</keyword>
<gene>
    <name evidence="3" type="ORF">D7S86_25620</name>
</gene>
<keyword evidence="4" id="KW-1185">Reference proteome</keyword>
<dbReference type="OrthoDB" id="9807574at2"/>
<dbReference type="RefSeq" id="WP_121090764.1">
    <property type="nucleotide sequence ID" value="NZ_RBZU01000016.1"/>
</dbReference>
<dbReference type="SUPFAM" id="SSF56925">
    <property type="entry name" value="OMPA-like"/>
    <property type="match status" value="1"/>
</dbReference>
<reference evidence="3 4" key="1">
    <citation type="submission" date="2018-10" db="EMBL/GenBank/DDBJ databases">
        <title>Robbsia sp. DHC34, isolated from soil.</title>
        <authorList>
            <person name="Gao Z.-H."/>
            <person name="Qiu L.-H."/>
        </authorList>
    </citation>
    <scope>NUCLEOTIDE SEQUENCE [LARGE SCALE GENOMIC DNA]</scope>
    <source>
        <strain evidence="3 4">DHC34</strain>
    </source>
</reference>
<dbReference type="Gene3D" id="2.40.160.20">
    <property type="match status" value="1"/>
</dbReference>
<dbReference type="PROSITE" id="PS51257">
    <property type="entry name" value="PROKAR_LIPOPROTEIN"/>
    <property type="match status" value="1"/>
</dbReference>
<evidence type="ECO:0000313" key="3">
    <source>
        <dbReference type="EMBL" id="RKP45717.1"/>
    </source>
</evidence>
<feature type="chain" id="PRO_5019812294" evidence="2">
    <location>
        <begin position="22"/>
        <end position="243"/>
    </location>
</feature>